<dbReference type="HOGENOM" id="CLU_082854_5_1_1"/>
<dbReference type="Gene3D" id="1.10.30.10">
    <property type="entry name" value="High mobility group box domain"/>
    <property type="match status" value="1"/>
</dbReference>
<evidence type="ECO:0000313" key="7">
    <source>
        <dbReference type="EMBL" id="ESP05361.1"/>
    </source>
</evidence>
<dbReference type="GO" id="GO:0001228">
    <property type="term" value="F:DNA-binding transcription activator activity, RNA polymerase II-specific"/>
    <property type="evidence" value="ECO:0007669"/>
    <property type="project" value="TreeGrafter"/>
</dbReference>
<feature type="non-terminal residue" evidence="7">
    <location>
        <position position="120"/>
    </location>
</feature>
<feature type="region of interest" description="Disordered" evidence="5">
    <location>
        <begin position="1"/>
        <end position="41"/>
    </location>
</feature>
<dbReference type="GO" id="GO:0005634">
    <property type="term" value="C:nucleus"/>
    <property type="evidence" value="ECO:0007669"/>
    <property type="project" value="UniProtKB-SubCell"/>
</dbReference>
<dbReference type="EMBL" id="KB199650">
    <property type="protein sequence ID" value="ESP05361.1"/>
    <property type="molecule type" value="Genomic_DNA"/>
</dbReference>
<evidence type="ECO:0000256" key="2">
    <source>
        <dbReference type="ARBA" id="ARBA00023125"/>
    </source>
</evidence>
<evidence type="ECO:0000313" key="8">
    <source>
        <dbReference type="Proteomes" id="UP000030746"/>
    </source>
</evidence>
<sequence length="120" mass="14023">MESTSPGLPRSVSPSQFGSQQISPDSSTPYSDATNCKKATNHVKRPMNAFMVWSQMERRKISEVSPEMHNAEISKRLGRQWKLLNDEDRQPFIEEAERLRLLHLQEYPDYKYRPRKKGKT</sequence>
<dbReference type="STRING" id="225164.V4BCI9"/>
<evidence type="ECO:0000256" key="5">
    <source>
        <dbReference type="SAM" id="MobiDB-lite"/>
    </source>
</evidence>
<dbReference type="InterPro" id="IPR009071">
    <property type="entry name" value="HMG_box_dom"/>
</dbReference>
<dbReference type="GO" id="GO:0000122">
    <property type="term" value="P:negative regulation of transcription by RNA polymerase II"/>
    <property type="evidence" value="ECO:0007669"/>
    <property type="project" value="TreeGrafter"/>
</dbReference>
<comment type="subcellular location">
    <subcellularLocation>
        <location evidence="1">Nucleus</location>
    </subcellularLocation>
</comment>
<evidence type="ECO:0000256" key="4">
    <source>
        <dbReference type="PROSITE-ProRule" id="PRU00267"/>
    </source>
</evidence>
<keyword evidence="2 4" id="KW-0238">DNA-binding</keyword>
<proteinExistence type="predicted"/>
<dbReference type="InterPro" id="IPR036910">
    <property type="entry name" value="HMG_box_dom_sf"/>
</dbReference>
<protein>
    <recommendedName>
        <fullName evidence="6">HMG box domain-containing protein</fullName>
    </recommendedName>
</protein>
<keyword evidence="3 4" id="KW-0539">Nucleus</keyword>
<organism evidence="7 8">
    <name type="scientific">Lottia gigantea</name>
    <name type="common">Giant owl limpet</name>
    <dbReference type="NCBI Taxonomy" id="225164"/>
    <lineage>
        <taxon>Eukaryota</taxon>
        <taxon>Metazoa</taxon>
        <taxon>Spiralia</taxon>
        <taxon>Lophotrochozoa</taxon>
        <taxon>Mollusca</taxon>
        <taxon>Gastropoda</taxon>
        <taxon>Patellogastropoda</taxon>
        <taxon>Lottioidea</taxon>
        <taxon>Lottiidae</taxon>
        <taxon>Lottia</taxon>
    </lineage>
</organism>
<evidence type="ECO:0000256" key="1">
    <source>
        <dbReference type="ARBA" id="ARBA00004123"/>
    </source>
</evidence>
<dbReference type="Proteomes" id="UP000030746">
    <property type="component" value="Unassembled WGS sequence"/>
</dbReference>
<evidence type="ECO:0000256" key="3">
    <source>
        <dbReference type="ARBA" id="ARBA00023242"/>
    </source>
</evidence>
<name>V4BCI9_LOTGI</name>
<dbReference type="KEGG" id="lgi:LOTGIDRAFT_102459"/>
<dbReference type="PROSITE" id="PS50118">
    <property type="entry name" value="HMG_BOX_2"/>
    <property type="match status" value="1"/>
</dbReference>
<dbReference type="GO" id="GO:0007420">
    <property type="term" value="P:brain development"/>
    <property type="evidence" value="ECO:0007669"/>
    <property type="project" value="TreeGrafter"/>
</dbReference>
<keyword evidence="8" id="KW-1185">Reference proteome</keyword>
<dbReference type="FunFam" id="1.10.30.10:FF:000007">
    <property type="entry name" value="Transcription factor SOX"/>
    <property type="match status" value="1"/>
</dbReference>
<feature type="DNA-binding region" description="HMG box" evidence="4">
    <location>
        <begin position="43"/>
        <end position="111"/>
    </location>
</feature>
<dbReference type="SUPFAM" id="SSF47095">
    <property type="entry name" value="HMG-box"/>
    <property type="match status" value="1"/>
</dbReference>
<dbReference type="CDD" id="cd22029">
    <property type="entry name" value="HMG-box_SoxC"/>
    <property type="match status" value="1"/>
</dbReference>
<dbReference type="GO" id="GO:0000978">
    <property type="term" value="F:RNA polymerase II cis-regulatory region sequence-specific DNA binding"/>
    <property type="evidence" value="ECO:0007669"/>
    <property type="project" value="TreeGrafter"/>
</dbReference>
<reference evidence="7 8" key="1">
    <citation type="journal article" date="2013" name="Nature">
        <title>Insights into bilaterian evolution from three spiralian genomes.</title>
        <authorList>
            <person name="Simakov O."/>
            <person name="Marletaz F."/>
            <person name="Cho S.J."/>
            <person name="Edsinger-Gonzales E."/>
            <person name="Havlak P."/>
            <person name="Hellsten U."/>
            <person name="Kuo D.H."/>
            <person name="Larsson T."/>
            <person name="Lv J."/>
            <person name="Arendt D."/>
            <person name="Savage R."/>
            <person name="Osoegawa K."/>
            <person name="de Jong P."/>
            <person name="Grimwood J."/>
            <person name="Chapman J.A."/>
            <person name="Shapiro H."/>
            <person name="Aerts A."/>
            <person name="Otillar R.P."/>
            <person name="Terry A.Y."/>
            <person name="Boore J.L."/>
            <person name="Grigoriev I.V."/>
            <person name="Lindberg D.R."/>
            <person name="Seaver E.C."/>
            <person name="Weisblat D.A."/>
            <person name="Putnam N.H."/>
            <person name="Rokhsar D.S."/>
        </authorList>
    </citation>
    <scope>NUCLEOTIDE SEQUENCE [LARGE SCALE GENOMIC DNA]</scope>
</reference>
<dbReference type="PANTHER" id="PTHR10270">
    <property type="entry name" value="SOX TRANSCRIPTION FACTOR"/>
    <property type="match status" value="1"/>
</dbReference>
<dbReference type="PANTHER" id="PTHR10270:SF323">
    <property type="entry name" value="TRANSCRIPTION FACTOR SOX-14-RELATED"/>
    <property type="match status" value="1"/>
</dbReference>
<dbReference type="RefSeq" id="XP_009043906.1">
    <property type="nucleotide sequence ID" value="XM_009045658.1"/>
</dbReference>
<dbReference type="OrthoDB" id="6247875at2759"/>
<dbReference type="CTD" id="20229614"/>
<dbReference type="GO" id="GO:0030182">
    <property type="term" value="P:neuron differentiation"/>
    <property type="evidence" value="ECO:0007669"/>
    <property type="project" value="TreeGrafter"/>
</dbReference>
<dbReference type="AlphaFoldDB" id="V4BCI9"/>
<dbReference type="Pfam" id="PF00505">
    <property type="entry name" value="HMG_box"/>
    <property type="match status" value="1"/>
</dbReference>
<feature type="domain" description="HMG box" evidence="6">
    <location>
        <begin position="43"/>
        <end position="111"/>
    </location>
</feature>
<dbReference type="OMA" id="EANHRDI"/>
<dbReference type="SMART" id="SM00398">
    <property type="entry name" value="HMG"/>
    <property type="match status" value="1"/>
</dbReference>
<dbReference type="InterPro" id="IPR050140">
    <property type="entry name" value="SRY-related_HMG-box_TF-like"/>
</dbReference>
<accession>V4BCI9</accession>
<gene>
    <name evidence="7" type="ORF">LOTGIDRAFT_102459</name>
</gene>
<feature type="compositionally biased region" description="Polar residues" evidence="5">
    <location>
        <begin position="1"/>
        <end position="38"/>
    </location>
</feature>
<evidence type="ECO:0000259" key="6">
    <source>
        <dbReference type="PROSITE" id="PS50118"/>
    </source>
</evidence>
<dbReference type="GeneID" id="20229614"/>